<feature type="compositionally biased region" description="Polar residues" evidence="9">
    <location>
        <begin position="240"/>
        <end position="267"/>
    </location>
</feature>
<dbReference type="Gene3D" id="2.120.10.30">
    <property type="entry name" value="TolB, C-terminal domain"/>
    <property type="match status" value="3"/>
</dbReference>
<keyword evidence="5" id="KW-0677">Repeat</keyword>
<evidence type="ECO:0000313" key="13">
    <source>
        <dbReference type="Proteomes" id="UP000663877"/>
    </source>
</evidence>
<dbReference type="EC" id="2.4.2.31" evidence="8"/>
<dbReference type="Proteomes" id="UP000663877">
    <property type="component" value="Unassembled WGS sequence"/>
</dbReference>
<dbReference type="InterPro" id="IPR011042">
    <property type="entry name" value="6-blade_b-propeller_TolB-like"/>
</dbReference>
<evidence type="ECO:0000256" key="2">
    <source>
        <dbReference type="ARBA" id="ARBA00022676"/>
    </source>
</evidence>
<evidence type="ECO:0000256" key="6">
    <source>
        <dbReference type="ARBA" id="ARBA00047597"/>
    </source>
</evidence>
<dbReference type="PANTHER" id="PTHR24104">
    <property type="entry name" value="E3 UBIQUITIN-PROTEIN LIGASE NHLRC1-RELATED"/>
    <property type="match status" value="1"/>
</dbReference>
<evidence type="ECO:0000256" key="4">
    <source>
        <dbReference type="ARBA" id="ARBA00022695"/>
    </source>
</evidence>
<dbReference type="Pfam" id="PF01436">
    <property type="entry name" value="NHL"/>
    <property type="match status" value="3"/>
</dbReference>
<dbReference type="OrthoDB" id="10350306at2759"/>
<dbReference type="PROSITE" id="PS51996">
    <property type="entry name" value="TR_MART"/>
    <property type="match status" value="1"/>
</dbReference>
<comment type="similarity">
    <text evidence="1 8">Belongs to the Arg-specific ADP-ribosyltransferase family.</text>
</comment>
<proteinExistence type="inferred from homology"/>
<keyword evidence="12" id="KW-1185">Reference proteome</keyword>
<evidence type="ECO:0000256" key="8">
    <source>
        <dbReference type="RuleBase" id="RU361228"/>
    </source>
</evidence>
<dbReference type="AlphaFoldDB" id="A0A813ZI37"/>
<dbReference type="InterPro" id="IPR000768">
    <property type="entry name" value="ART"/>
</dbReference>
<dbReference type="GO" id="GO:0008270">
    <property type="term" value="F:zinc ion binding"/>
    <property type="evidence" value="ECO:0007669"/>
    <property type="project" value="UniProtKB-KW"/>
</dbReference>
<evidence type="ECO:0000313" key="10">
    <source>
        <dbReference type="EMBL" id="CAF0900604.1"/>
    </source>
</evidence>
<dbReference type="Gene3D" id="3.90.176.10">
    <property type="entry name" value="Toxin ADP-ribosyltransferase, Chain A, domain 1"/>
    <property type="match status" value="1"/>
</dbReference>
<feature type="repeat" description="NHL" evidence="7">
    <location>
        <begin position="540"/>
        <end position="571"/>
    </location>
</feature>
<keyword evidence="3 8" id="KW-0808">Transferase</keyword>
<evidence type="ECO:0000313" key="11">
    <source>
        <dbReference type="EMBL" id="CAF1130383.1"/>
    </source>
</evidence>
<organism evidence="10 13">
    <name type="scientific">Adineta steineri</name>
    <dbReference type="NCBI Taxonomy" id="433720"/>
    <lineage>
        <taxon>Eukaryota</taxon>
        <taxon>Metazoa</taxon>
        <taxon>Spiralia</taxon>
        <taxon>Gnathifera</taxon>
        <taxon>Rotifera</taxon>
        <taxon>Eurotatoria</taxon>
        <taxon>Bdelloidea</taxon>
        <taxon>Adinetida</taxon>
        <taxon>Adinetidae</taxon>
        <taxon>Adineta</taxon>
    </lineage>
</organism>
<dbReference type="GO" id="GO:0106274">
    <property type="term" value="F:NAD+-protein-arginine ADP-ribosyltransferase activity"/>
    <property type="evidence" value="ECO:0007669"/>
    <property type="project" value="UniProtKB-EC"/>
</dbReference>
<dbReference type="GO" id="GO:0016779">
    <property type="term" value="F:nucleotidyltransferase activity"/>
    <property type="evidence" value="ECO:0007669"/>
    <property type="project" value="UniProtKB-KW"/>
</dbReference>
<evidence type="ECO:0000256" key="9">
    <source>
        <dbReference type="SAM" id="MobiDB-lite"/>
    </source>
</evidence>
<sequence>MSHSGDRFTDIELENKRLPACCGYITWKLLSLQDAMKELQGLLEEINYFVKEAKKHCTYPNDHNLTKDESAAIYIYTMEMSDDSCVYRILNQTLRAEDRSKVRPWFGYLKLLHSATSKLPRFKGIVWRGIDKDVTKSFKKGQKITWWSISSCTTSVDVISTFLHKSSSSTLFNIECLNGKLISSYTCYSNENEVILMPGTVFEVVSNPLSHHGGLNIIHLKEISDDDDEEEEGESPRPSKPNSYQSNHPTTSTATIPKNQISTQSSKKLQQIQTKKYKFQQSGITVAGGNEEGQKLNQLYWPSGMFIDNDKSIYIADYQNNRIIKWKLNSNTGQIIAGGNGQRNQNNQLCCPRDIVFDKTNNSLIISDPGNNQVIRYFDQNQTSQQIIISNIDCWGLAIDKNGSIYVSDGWNHEVRRWKQGDEKGELVAGGNGKGNHLNQLSCPTFMFIAEDYSLYISDSSNHRVMKWKKDAKEGIIVAGGNSRGNSLKQLSNVEGVIVDRLGKIYVADYWNHRVMRWCEGDAEGEIVVGGNGEGNQSNQLNGPMGLSFDNEENLYVVDSRNHRIQKYGKL</sequence>
<dbReference type="Pfam" id="PF01129">
    <property type="entry name" value="ART"/>
    <property type="match status" value="1"/>
</dbReference>
<dbReference type="InterPro" id="IPR001258">
    <property type="entry name" value="NHL_repeat"/>
</dbReference>
<evidence type="ECO:0000313" key="12">
    <source>
        <dbReference type="Proteomes" id="UP000663832"/>
    </source>
</evidence>
<keyword evidence="8" id="KW-0520">NAD</keyword>
<evidence type="ECO:0000256" key="1">
    <source>
        <dbReference type="ARBA" id="ARBA00009558"/>
    </source>
</evidence>
<dbReference type="Proteomes" id="UP000663832">
    <property type="component" value="Unassembled WGS sequence"/>
</dbReference>
<comment type="caution">
    <text evidence="10">The sequence shown here is derived from an EMBL/GenBank/DDBJ whole genome shotgun (WGS) entry which is preliminary data.</text>
</comment>
<name>A0A813ZI37_9BILA</name>
<dbReference type="SUPFAM" id="SSF56399">
    <property type="entry name" value="ADP-ribosylation"/>
    <property type="match status" value="1"/>
</dbReference>
<evidence type="ECO:0000256" key="7">
    <source>
        <dbReference type="PROSITE-ProRule" id="PRU00504"/>
    </source>
</evidence>
<dbReference type="PANTHER" id="PTHR24104:SF25">
    <property type="entry name" value="PROTEIN LIN-41"/>
    <property type="match status" value="1"/>
</dbReference>
<dbReference type="InterPro" id="IPR050952">
    <property type="entry name" value="TRIM-NHL_E3_ligases"/>
</dbReference>
<dbReference type="PROSITE" id="PS51125">
    <property type="entry name" value="NHL"/>
    <property type="match status" value="1"/>
</dbReference>
<evidence type="ECO:0000256" key="3">
    <source>
        <dbReference type="ARBA" id="ARBA00022679"/>
    </source>
</evidence>
<dbReference type="SUPFAM" id="SSF101898">
    <property type="entry name" value="NHL repeat"/>
    <property type="match status" value="1"/>
</dbReference>
<feature type="region of interest" description="Disordered" evidence="9">
    <location>
        <begin position="225"/>
        <end position="267"/>
    </location>
</feature>
<dbReference type="EMBL" id="CAJNOI010000036">
    <property type="protein sequence ID" value="CAF0900604.1"/>
    <property type="molecule type" value="Genomic_DNA"/>
</dbReference>
<protein>
    <recommendedName>
        <fullName evidence="8">NAD(P)(+)--arginine ADP-ribosyltransferase</fullName>
        <ecNumber evidence="8">2.4.2.31</ecNumber>
    </recommendedName>
    <alternativeName>
        <fullName evidence="8">Mono(ADP-ribosyl)transferase</fullName>
    </alternativeName>
</protein>
<reference evidence="10" key="1">
    <citation type="submission" date="2021-02" db="EMBL/GenBank/DDBJ databases">
        <authorList>
            <person name="Nowell W R."/>
        </authorList>
    </citation>
    <scope>NUCLEOTIDE SEQUENCE</scope>
</reference>
<gene>
    <name evidence="10" type="ORF">BJG266_LOCUS10451</name>
    <name evidence="11" type="ORF">QVE165_LOCUS21906</name>
</gene>
<keyword evidence="8" id="KW-0521">NADP</keyword>
<keyword evidence="4" id="KW-0548">Nucleotidyltransferase</keyword>
<keyword evidence="2 8" id="KW-0328">Glycosyltransferase</keyword>
<accession>A0A813ZI37</accession>
<dbReference type="EMBL" id="CAJNOM010000142">
    <property type="protein sequence ID" value="CAF1130383.1"/>
    <property type="molecule type" value="Genomic_DNA"/>
</dbReference>
<evidence type="ECO:0000256" key="5">
    <source>
        <dbReference type="ARBA" id="ARBA00022737"/>
    </source>
</evidence>
<comment type="catalytic activity">
    <reaction evidence="6 8">
        <text>L-arginyl-[protein] + NAD(+) = N(omega)-(ADP-D-ribosyl)-L-arginyl-[protein] + nicotinamide + H(+)</text>
        <dbReference type="Rhea" id="RHEA:19149"/>
        <dbReference type="Rhea" id="RHEA-COMP:10532"/>
        <dbReference type="Rhea" id="RHEA-COMP:15087"/>
        <dbReference type="ChEBI" id="CHEBI:15378"/>
        <dbReference type="ChEBI" id="CHEBI:17154"/>
        <dbReference type="ChEBI" id="CHEBI:29965"/>
        <dbReference type="ChEBI" id="CHEBI:57540"/>
        <dbReference type="ChEBI" id="CHEBI:142554"/>
        <dbReference type="EC" id="2.4.2.31"/>
    </reaction>
</comment>
<dbReference type="CDD" id="cd05819">
    <property type="entry name" value="NHL"/>
    <property type="match status" value="1"/>
</dbReference>